<comment type="function">
    <text evidence="5">Involved in the third step of the chorismate pathway, which leads to the biosynthesis of aromatic amino acids. Catalyzes the cis-dehydration of 3-dehydroquinate (DHQ) and introduces the first double bond of the aromatic ring to yield 3-dehydroshikimate.</text>
</comment>
<dbReference type="GO" id="GO:0009073">
    <property type="term" value="P:aromatic amino acid family biosynthetic process"/>
    <property type="evidence" value="ECO:0007669"/>
    <property type="project" value="UniProtKB-KW"/>
</dbReference>
<dbReference type="PANTHER" id="PTHR43699:SF1">
    <property type="entry name" value="3-DEHYDROQUINATE DEHYDRATASE"/>
    <property type="match status" value="1"/>
</dbReference>
<evidence type="ECO:0000313" key="7">
    <source>
        <dbReference type="Proteomes" id="UP000562124"/>
    </source>
</evidence>
<dbReference type="SUPFAM" id="SSF51569">
    <property type="entry name" value="Aldolase"/>
    <property type="match status" value="1"/>
</dbReference>
<comment type="pathway">
    <text evidence="5">Metabolic intermediate biosynthesis; chorismate biosynthesis; chorismate from D-erythrose 4-phosphate and phosphoenolpyruvate: step 3/7.</text>
</comment>
<keyword evidence="3 5" id="KW-0456">Lyase</keyword>
<dbReference type="Pfam" id="PF01487">
    <property type="entry name" value="DHquinase_I"/>
    <property type="match status" value="1"/>
</dbReference>
<dbReference type="Proteomes" id="UP000562124">
    <property type="component" value="Unassembled WGS sequence"/>
</dbReference>
<feature type="binding site" evidence="5">
    <location>
        <position position="207"/>
    </location>
    <ligand>
        <name>3-dehydroquinate</name>
        <dbReference type="ChEBI" id="CHEBI:32364"/>
    </ligand>
</feature>
<feature type="binding site" evidence="5">
    <location>
        <begin position="43"/>
        <end position="45"/>
    </location>
    <ligand>
        <name>3-dehydroquinate</name>
        <dbReference type="ChEBI" id="CHEBI:32364"/>
    </ligand>
</feature>
<sequence length="252" mass="26188">MTVGDVTLSCRDPRIIVPLTAADAAGLDAEVAAALDGGADLVEWRVDHFTSRGDVDAVAAQCRALADRLGAVPLLATVRTAAEGGATVVTDDEYLTLVRALCERGAARLVDVEYRQRAAATAIDLAHANGVLVVASNHDFEATPAEDDLVERLATMERMGADVAKVAVMPRSMLDVHTLLRATTVQFARARVPLITMSMGRLGLISRLSGQLFGSCATFATAGAASAPGQVPVADARAAFDLLRRLGGGPVG</sequence>
<evidence type="ECO:0000256" key="4">
    <source>
        <dbReference type="ARBA" id="ARBA00023270"/>
    </source>
</evidence>
<comment type="similarity">
    <text evidence="5">Belongs to the type-I 3-dehydroquinase family.</text>
</comment>
<feature type="binding site" evidence="5">
    <location>
        <position position="226"/>
    </location>
    <ligand>
        <name>3-dehydroquinate</name>
        <dbReference type="ChEBI" id="CHEBI:32364"/>
    </ligand>
</feature>
<protein>
    <recommendedName>
        <fullName evidence="5">3-dehydroquinate dehydratase</fullName>
        <shortName evidence="5">3-dehydroquinase</shortName>
        <ecNumber evidence="5">4.2.1.10</ecNumber>
    </recommendedName>
    <alternativeName>
        <fullName evidence="5">Type I DHQase</fullName>
    </alternativeName>
    <alternativeName>
        <fullName evidence="5">Type I dehydroquinase</fullName>
        <shortName evidence="5">DHQ1</shortName>
    </alternativeName>
</protein>
<dbReference type="InterPro" id="IPR050146">
    <property type="entry name" value="Type-I_3-dehydroquinase"/>
</dbReference>
<dbReference type="FunFam" id="3.20.20.70:FF:000047">
    <property type="entry name" value="3-dehydroquinate dehydratase"/>
    <property type="match status" value="1"/>
</dbReference>
<feature type="binding site" evidence="5">
    <location>
        <position position="79"/>
    </location>
    <ligand>
        <name>3-dehydroquinate</name>
        <dbReference type="ChEBI" id="CHEBI:32364"/>
    </ligand>
</feature>
<dbReference type="InterPro" id="IPR013785">
    <property type="entry name" value="Aldolase_TIM"/>
</dbReference>
<dbReference type="InterPro" id="IPR001381">
    <property type="entry name" value="DHquinase_I"/>
</dbReference>
<evidence type="ECO:0000256" key="5">
    <source>
        <dbReference type="HAMAP-Rule" id="MF_00214"/>
    </source>
</evidence>
<comment type="catalytic activity">
    <reaction evidence="1 5">
        <text>3-dehydroquinate = 3-dehydroshikimate + H2O</text>
        <dbReference type="Rhea" id="RHEA:21096"/>
        <dbReference type="ChEBI" id="CHEBI:15377"/>
        <dbReference type="ChEBI" id="CHEBI:16630"/>
        <dbReference type="ChEBI" id="CHEBI:32364"/>
        <dbReference type="EC" id="4.2.1.10"/>
    </reaction>
</comment>
<feature type="active site" description="Proton donor/acceptor" evidence="5">
    <location>
        <position position="138"/>
    </location>
</feature>
<evidence type="ECO:0000256" key="1">
    <source>
        <dbReference type="ARBA" id="ARBA00001864"/>
    </source>
</evidence>
<evidence type="ECO:0000313" key="6">
    <source>
        <dbReference type="EMBL" id="NMR19470.1"/>
    </source>
</evidence>
<evidence type="ECO:0000256" key="3">
    <source>
        <dbReference type="ARBA" id="ARBA00023239"/>
    </source>
</evidence>
<comment type="caution">
    <text evidence="5">Lacks conserved residue(s) required for the propagation of feature annotation.</text>
</comment>
<name>A0A7Y0QGQ2_CELFI</name>
<dbReference type="GO" id="GO:0046279">
    <property type="term" value="P:3,4-dihydroxybenzoate biosynthetic process"/>
    <property type="evidence" value="ECO:0007669"/>
    <property type="project" value="TreeGrafter"/>
</dbReference>
<dbReference type="PANTHER" id="PTHR43699">
    <property type="entry name" value="3-DEHYDROQUINATE DEHYDRATASE"/>
    <property type="match status" value="1"/>
</dbReference>
<keyword evidence="2 5" id="KW-0057">Aromatic amino acid biosynthesis</keyword>
<keyword evidence="4 5" id="KW-0704">Schiff base</keyword>
<feature type="binding site" evidence="5">
    <location>
        <position position="230"/>
    </location>
    <ligand>
        <name>3-dehydroquinate</name>
        <dbReference type="ChEBI" id="CHEBI:32364"/>
    </ligand>
</feature>
<comment type="subunit">
    <text evidence="5">Homodimer.</text>
</comment>
<dbReference type="Gene3D" id="3.20.20.70">
    <property type="entry name" value="Aldolase class I"/>
    <property type="match status" value="1"/>
</dbReference>
<dbReference type="HAMAP" id="MF_00214">
    <property type="entry name" value="AroD"/>
    <property type="match status" value="1"/>
</dbReference>
<comment type="caution">
    <text evidence="6">The sequence shown here is derived from an EMBL/GenBank/DDBJ whole genome shotgun (WGS) entry which is preliminary data.</text>
</comment>
<evidence type="ECO:0000256" key="2">
    <source>
        <dbReference type="ARBA" id="ARBA00023141"/>
    </source>
</evidence>
<dbReference type="CDD" id="cd00502">
    <property type="entry name" value="DHQase_I"/>
    <property type="match status" value="1"/>
</dbReference>
<gene>
    <name evidence="5 6" type="primary">aroD</name>
    <name evidence="6" type="ORF">HIR71_04405</name>
</gene>
<dbReference type="GO" id="GO:0009423">
    <property type="term" value="P:chorismate biosynthetic process"/>
    <property type="evidence" value="ECO:0007669"/>
    <property type="project" value="UniProtKB-UniRule"/>
</dbReference>
<proteinExistence type="inferred from homology"/>
<reference evidence="6 7" key="1">
    <citation type="submission" date="2020-04" db="EMBL/GenBank/DDBJ databases">
        <title>Sequencing and Assembly of C. fimi.</title>
        <authorList>
            <person name="Ramsey A.R."/>
        </authorList>
    </citation>
    <scope>NUCLEOTIDE SEQUENCE [LARGE SCALE GENOMIC DNA]</scope>
    <source>
        <strain evidence="6 7">SB</strain>
    </source>
</reference>
<dbReference type="EMBL" id="JABCJJ010000004">
    <property type="protein sequence ID" value="NMR19470.1"/>
    <property type="molecule type" value="Genomic_DNA"/>
</dbReference>
<accession>A0A7Y0QGQ2</accession>
<organism evidence="6 7">
    <name type="scientific">Cellulomonas fimi</name>
    <dbReference type="NCBI Taxonomy" id="1708"/>
    <lineage>
        <taxon>Bacteria</taxon>
        <taxon>Bacillati</taxon>
        <taxon>Actinomycetota</taxon>
        <taxon>Actinomycetes</taxon>
        <taxon>Micrococcales</taxon>
        <taxon>Cellulomonadaceae</taxon>
        <taxon>Cellulomonas</taxon>
    </lineage>
</organism>
<dbReference type="GO" id="GO:0008652">
    <property type="term" value="P:amino acid biosynthetic process"/>
    <property type="evidence" value="ECO:0007669"/>
    <property type="project" value="UniProtKB-KW"/>
</dbReference>
<dbReference type="NCBIfam" id="TIGR01093">
    <property type="entry name" value="aroD"/>
    <property type="match status" value="1"/>
</dbReference>
<dbReference type="EC" id="4.2.1.10" evidence="5"/>
<dbReference type="GO" id="GO:0003855">
    <property type="term" value="F:3-dehydroquinate dehydratase activity"/>
    <property type="evidence" value="ECO:0007669"/>
    <property type="project" value="UniProtKB-UniRule"/>
</dbReference>
<keyword evidence="7" id="KW-1185">Reference proteome</keyword>
<dbReference type="AlphaFoldDB" id="A0A7Y0QGQ2"/>
<keyword evidence="5" id="KW-0028">Amino-acid biosynthesis</keyword>
<feature type="active site" description="Schiff-base intermediate with substrate" evidence="5">
    <location>
        <position position="165"/>
    </location>
</feature>
<dbReference type="UniPathway" id="UPA00053">
    <property type="reaction ID" value="UER00086"/>
</dbReference>